<dbReference type="InterPro" id="IPR029000">
    <property type="entry name" value="Cyclophilin-like_dom_sf"/>
</dbReference>
<dbReference type="SUPFAM" id="SSF50891">
    <property type="entry name" value="Cyclophilin-like"/>
    <property type="match status" value="1"/>
</dbReference>
<dbReference type="Proteomes" id="UP000017668">
    <property type="component" value="Unassembled WGS sequence"/>
</dbReference>
<keyword evidence="3" id="KW-1185">Reference proteome</keyword>
<evidence type="ECO:0000259" key="1">
    <source>
        <dbReference type="Pfam" id="PF18050"/>
    </source>
</evidence>
<gene>
    <name evidence="2" type="ORF">C241_16693</name>
</gene>
<reference evidence="2 3" key="1">
    <citation type="journal article" date="2013" name="Genome Announc.">
        <title>Genome Sequence of Rhizobium lupini HPC(L) Isolated from Saline Desert Soil, Kutch (Gujarat).</title>
        <authorList>
            <person name="Agarwal L."/>
            <person name="Purohit H.J."/>
        </authorList>
    </citation>
    <scope>NUCLEOTIDE SEQUENCE [LARGE SCALE GENOMIC DNA]</scope>
    <source>
        <strain evidence="3">HPC(L)</strain>
    </source>
</reference>
<dbReference type="Pfam" id="PF18050">
    <property type="entry name" value="Cyclophil_like2"/>
    <property type="match status" value="1"/>
</dbReference>
<evidence type="ECO:0000313" key="3">
    <source>
        <dbReference type="Proteomes" id="UP000017668"/>
    </source>
</evidence>
<dbReference type="RefSeq" id="WP_006699298.1">
    <property type="nucleotide sequence ID" value="NZ_AMQQ01000023.1"/>
</dbReference>
<accession>A0ABP2RPH9</accession>
<dbReference type="Gene3D" id="2.40.100.20">
    <property type="match status" value="1"/>
</dbReference>
<dbReference type="EMBL" id="AMQQ01000023">
    <property type="protein sequence ID" value="EKJ94920.1"/>
    <property type="molecule type" value="Genomic_DNA"/>
</dbReference>
<dbReference type="InterPro" id="IPR041183">
    <property type="entry name" value="Cyclophilin-like"/>
</dbReference>
<comment type="caution">
    <text evidence="2">The sequence shown here is derived from an EMBL/GenBank/DDBJ whole genome shotgun (WGS) entry which is preliminary data.</text>
</comment>
<proteinExistence type="predicted"/>
<protein>
    <recommendedName>
        <fullName evidence="1">Cyclophilin-like domain-containing protein</fullName>
    </recommendedName>
</protein>
<organism evidence="2 3">
    <name type="scientific">Bradyrhizobium lupini HPC(L)</name>
    <dbReference type="NCBI Taxonomy" id="1229491"/>
    <lineage>
        <taxon>Bacteria</taxon>
        <taxon>Pseudomonadati</taxon>
        <taxon>Pseudomonadota</taxon>
        <taxon>Alphaproteobacteria</taxon>
        <taxon>Hyphomicrobiales</taxon>
        <taxon>Nitrobacteraceae</taxon>
        <taxon>Bradyrhizobium</taxon>
    </lineage>
</organism>
<sequence>MTKFRRPITVLLLAIGVFASGVAVSYSQNSGSGSGKAGEIVGAVVRFTSGSTSVDLTIDQDNPAVRDFLSRLPLTLKIEEYAGREKIAYFDTKLTTSGSPGSDPDNGDLIYFTPWGNIGFYYNASGVGFSNQTIHIGKYNASNAQLDQLTRQPVRVERIR</sequence>
<evidence type="ECO:0000313" key="2">
    <source>
        <dbReference type="EMBL" id="EKJ94920.1"/>
    </source>
</evidence>
<name>A0ABP2RPH9_RHILU</name>
<feature type="domain" description="Cyclophilin-like" evidence="1">
    <location>
        <begin position="48"/>
        <end position="152"/>
    </location>
</feature>